<organism evidence="2 3">
    <name type="scientific">Armillaria novae-zelandiae</name>
    <dbReference type="NCBI Taxonomy" id="153914"/>
    <lineage>
        <taxon>Eukaryota</taxon>
        <taxon>Fungi</taxon>
        <taxon>Dikarya</taxon>
        <taxon>Basidiomycota</taxon>
        <taxon>Agaricomycotina</taxon>
        <taxon>Agaricomycetes</taxon>
        <taxon>Agaricomycetidae</taxon>
        <taxon>Agaricales</taxon>
        <taxon>Marasmiineae</taxon>
        <taxon>Physalacriaceae</taxon>
        <taxon>Armillaria</taxon>
    </lineage>
</organism>
<dbReference type="EMBL" id="JAUEPR010000012">
    <property type="protein sequence ID" value="KAK0479163.1"/>
    <property type="molecule type" value="Genomic_DNA"/>
</dbReference>
<gene>
    <name evidence="2" type="ORF">IW261DRAFT_1399541</name>
</gene>
<evidence type="ECO:0000256" key="1">
    <source>
        <dbReference type="SAM" id="MobiDB-lite"/>
    </source>
</evidence>
<feature type="region of interest" description="Disordered" evidence="1">
    <location>
        <begin position="1"/>
        <end position="24"/>
    </location>
</feature>
<name>A0AA39P7R9_9AGAR</name>
<dbReference type="AlphaFoldDB" id="A0AA39P7R9"/>
<accession>A0AA39P7R9</accession>
<proteinExistence type="predicted"/>
<reference evidence="2" key="1">
    <citation type="submission" date="2023-06" db="EMBL/GenBank/DDBJ databases">
        <authorList>
            <consortium name="Lawrence Berkeley National Laboratory"/>
            <person name="Ahrendt S."/>
            <person name="Sahu N."/>
            <person name="Indic B."/>
            <person name="Wong-Bajracharya J."/>
            <person name="Merenyi Z."/>
            <person name="Ke H.-M."/>
            <person name="Monk M."/>
            <person name="Kocsube S."/>
            <person name="Drula E."/>
            <person name="Lipzen A."/>
            <person name="Balint B."/>
            <person name="Henrissat B."/>
            <person name="Andreopoulos B."/>
            <person name="Martin F.M."/>
            <person name="Harder C.B."/>
            <person name="Rigling D."/>
            <person name="Ford K.L."/>
            <person name="Foster G.D."/>
            <person name="Pangilinan J."/>
            <person name="Papanicolaou A."/>
            <person name="Barry K."/>
            <person name="LaButti K."/>
            <person name="Viragh M."/>
            <person name="Koriabine M."/>
            <person name="Yan M."/>
            <person name="Riley R."/>
            <person name="Champramary S."/>
            <person name="Plett K.L."/>
            <person name="Tsai I.J."/>
            <person name="Slot J."/>
            <person name="Sipos G."/>
            <person name="Plett J."/>
            <person name="Nagy L.G."/>
            <person name="Grigoriev I.V."/>
        </authorList>
    </citation>
    <scope>NUCLEOTIDE SEQUENCE</scope>
    <source>
        <strain evidence="2">ICMP 16352</strain>
    </source>
</reference>
<evidence type="ECO:0000313" key="2">
    <source>
        <dbReference type="EMBL" id="KAK0479163.1"/>
    </source>
</evidence>
<dbReference type="Proteomes" id="UP001175227">
    <property type="component" value="Unassembled WGS sequence"/>
</dbReference>
<evidence type="ECO:0000313" key="3">
    <source>
        <dbReference type="Proteomes" id="UP001175227"/>
    </source>
</evidence>
<keyword evidence="3" id="KW-1185">Reference proteome</keyword>
<evidence type="ECO:0008006" key="4">
    <source>
        <dbReference type="Google" id="ProtNLM"/>
    </source>
</evidence>
<comment type="caution">
    <text evidence="2">The sequence shown here is derived from an EMBL/GenBank/DDBJ whole genome shotgun (WGS) entry which is preliminary data.</text>
</comment>
<sequence>MDSESGTSVRFDELSSKHSKRFRSLWDSSKKPISLGKNKGSASDPVAHFELETSLILEQVRNNPPIYDEDPELPEITLTALSETGRAELTISVPKQRSYTGNKPVISSALADTPCSDLDTDGVLEKLNATLSTHYSLGSEVICSGRETALHSILQPYVARNDDFGTVYSHLRRFWYHYDVTKIEHALRVGEKRDREMRKKVLVRGRITRSNVPPRRVWDLCANRVVPIWVADNASEPWERTRVWAISHAWVDENDRTSVMTPINGYEWPVPMPKDANLDLIRIEMLNHGAQYAWLDVLCLRQQGGKGEHLRLEEWRLDVPTIGHVYEHARVVCYFNGLGRPLQLTRDYFESERCWFRRAWTLQETTDHAVIGGDTGDDIMEKEVQQMFDTQLARLRVLRRQNFVLELVLEMQHRVSSKPLDKVAGLAYLLDPECIPIYDANISDADAWEALMDVMSSTSAAELFFYFPERASGRKYWRPSWQQIMTIKCCLPSSYLWV</sequence>
<protein>
    <recommendedName>
        <fullName evidence="4">Heterokaryon incompatibility domain-containing protein</fullName>
    </recommendedName>
</protein>